<name>A0A1G7WJ96_9PSEU</name>
<feature type="region of interest" description="Disordered" evidence="1">
    <location>
        <begin position="17"/>
        <end position="37"/>
    </location>
</feature>
<dbReference type="STRING" id="200378.SAMN05216553_110384"/>
<evidence type="ECO:0000313" key="3">
    <source>
        <dbReference type="Proteomes" id="UP000199623"/>
    </source>
</evidence>
<proteinExistence type="predicted"/>
<dbReference type="Proteomes" id="UP000199623">
    <property type="component" value="Unassembled WGS sequence"/>
</dbReference>
<keyword evidence="3" id="KW-1185">Reference proteome</keyword>
<dbReference type="EMBL" id="FNCC01000010">
    <property type="protein sequence ID" value="SDG71270.1"/>
    <property type="molecule type" value="Genomic_DNA"/>
</dbReference>
<feature type="region of interest" description="Disordered" evidence="1">
    <location>
        <begin position="52"/>
        <end position="82"/>
    </location>
</feature>
<evidence type="ECO:0008006" key="4">
    <source>
        <dbReference type="Google" id="ProtNLM"/>
    </source>
</evidence>
<dbReference type="InterPro" id="IPR018691">
    <property type="entry name" value="DUF2188"/>
</dbReference>
<sequence length="82" mass="9316">MRGDIETYFEDGRWKNRMEGNDQASSTHLTKEEASADGREMAIVHAVDHITRNRDGTISEHDVYPRGRDPHTGGGVTRAHRR</sequence>
<dbReference type="RefSeq" id="WP_090052807.1">
    <property type="nucleotide sequence ID" value="NZ_FNCC01000010.1"/>
</dbReference>
<gene>
    <name evidence="2" type="ORF">SAMN05216553_110384</name>
</gene>
<dbReference type="Pfam" id="PF09954">
    <property type="entry name" value="DUF2188"/>
    <property type="match status" value="1"/>
</dbReference>
<dbReference type="AlphaFoldDB" id="A0A1G7WJ96"/>
<organism evidence="2 3">
    <name type="scientific">Lentzea fradiae</name>
    <dbReference type="NCBI Taxonomy" id="200378"/>
    <lineage>
        <taxon>Bacteria</taxon>
        <taxon>Bacillati</taxon>
        <taxon>Actinomycetota</taxon>
        <taxon>Actinomycetes</taxon>
        <taxon>Pseudonocardiales</taxon>
        <taxon>Pseudonocardiaceae</taxon>
        <taxon>Lentzea</taxon>
    </lineage>
</organism>
<accession>A0A1G7WJ96</accession>
<evidence type="ECO:0000313" key="2">
    <source>
        <dbReference type="EMBL" id="SDG71270.1"/>
    </source>
</evidence>
<dbReference type="OrthoDB" id="5194813at2"/>
<feature type="compositionally biased region" description="Basic and acidic residues" evidence="1">
    <location>
        <begin position="52"/>
        <end position="71"/>
    </location>
</feature>
<protein>
    <recommendedName>
        <fullName evidence="4">DUF2188 domain-containing protein</fullName>
    </recommendedName>
</protein>
<evidence type="ECO:0000256" key="1">
    <source>
        <dbReference type="SAM" id="MobiDB-lite"/>
    </source>
</evidence>
<reference evidence="3" key="1">
    <citation type="submission" date="2016-10" db="EMBL/GenBank/DDBJ databases">
        <authorList>
            <person name="Varghese N."/>
            <person name="Submissions S."/>
        </authorList>
    </citation>
    <scope>NUCLEOTIDE SEQUENCE [LARGE SCALE GENOMIC DNA]</scope>
    <source>
        <strain evidence="3">CGMCC 4.3506</strain>
    </source>
</reference>